<sequence>MIDRRRLLSLGASAGAALACGPFIRPSYAQAGALKVGLLLPYSGTYAPLGEAITRGLELYVQSQGGKLGGRSISFVKVDDESAPPKATELTTKLIQSEKADVLIGTVHSGVAMAMVKIAREDGIPTIVPNAGADIITRAMCAPNVFRTSFANGQIGRATGDAMIKAGLKKAVTVTWKYAAGEEMVSGFKKSFTAGKGEVVKDITIAFPDVEFQSALAEIASLKPDCVYAFFSGGGALKFIKDYAAANLGIPLWGPGFLTDGVEAAAGPAGDGIKTVLHYVSDLDNAENQAFVKSFEAAYKIPPDVFAVQGWDAGQLLDAGLKAVGGDVAKRKELNVAMAAASFASPRGPFKLSAAHNPVQNFYLRELKGGKSVNLGLAAPAVADEAIGCKLS</sequence>
<dbReference type="Gene3D" id="3.40.50.2300">
    <property type="match status" value="2"/>
</dbReference>
<keyword evidence="3" id="KW-0813">Transport</keyword>
<dbReference type="AlphaFoldDB" id="A0AAX3DZZ4"/>
<dbReference type="PROSITE" id="PS51318">
    <property type="entry name" value="TAT"/>
    <property type="match status" value="1"/>
</dbReference>
<dbReference type="InterPro" id="IPR028081">
    <property type="entry name" value="Leu-bd"/>
</dbReference>
<dbReference type="PANTHER" id="PTHR30483">
    <property type="entry name" value="LEUCINE-SPECIFIC-BINDING PROTEIN"/>
    <property type="match status" value="1"/>
</dbReference>
<evidence type="ECO:0000259" key="4">
    <source>
        <dbReference type="Pfam" id="PF13458"/>
    </source>
</evidence>
<evidence type="ECO:0000256" key="2">
    <source>
        <dbReference type="ARBA" id="ARBA00022729"/>
    </source>
</evidence>
<dbReference type="Pfam" id="PF13458">
    <property type="entry name" value="Peripla_BP_6"/>
    <property type="match status" value="1"/>
</dbReference>
<dbReference type="PANTHER" id="PTHR30483:SF6">
    <property type="entry name" value="PERIPLASMIC BINDING PROTEIN OF ABC TRANSPORTER FOR NATURAL AMINO ACIDS"/>
    <property type="match status" value="1"/>
</dbReference>
<protein>
    <submittedName>
        <fullName evidence="5">ABC transporter substrate-binding protein</fullName>
    </submittedName>
</protein>
<dbReference type="CDD" id="cd20014">
    <property type="entry name" value="PBP1_RPA0668_benzoate-like"/>
    <property type="match status" value="1"/>
</dbReference>
<dbReference type="InterPro" id="IPR006311">
    <property type="entry name" value="TAT_signal"/>
</dbReference>
<dbReference type="EMBL" id="CP076676">
    <property type="protein sequence ID" value="UYO40385.1"/>
    <property type="molecule type" value="Genomic_DNA"/>
</dbReference>
<dbReference type="RefSeq" id="WP_264075421.1">
    <property type="nucleotide sequence ID" value="NZ_CP076676.1"/>
</dbReference>
<comment type="similarity">
    <text evidence="1">Belongs to the leucine-binding protein family.</text>
</comment>
<organism evidence="5 6">
    <name type="scientific">Rhodopseudomonas palustris</name>
    <dbReference type="NCBI Taxonomy" id="1076"/>
    <lineage>
        <taxon>Bacteria</taxon>
        <taxon>Pseudomonadati</taxon>
        <taxon>Pseudomonadota</taxon>
        <taxon>Alphaproteobacteria</taxon>
        <taxon>Hyphomicrobiales</taxon>
        <taxon>Nitrobacteraceae</taxon>
        <taxon>Rhodopseudomonas</taxon>
    </lineage>
</organism>
<evidence type="ECO:0000313" key="5">
    <source>
        <dbReference type="EMBL" id="UYO40385.1"/>
    </source>
</evidence>
<dbReference type="PROSITE" id="PS51257">
    <property type="entry name" value="PROKAR_LIPOPROTEIN"/>
    <property type="match status" value="1"/>
</dbReference>
<accession>A0AAX3DZZ4</accession>
<dbReference type="GO" id="GO:0006865">
    <property type="term" value="P:amino acid transport"/>
    <property type="evidence" value="ECO:0007669"/>
    <property type="project" value="UniProtKB-KW"/>
</dbReference>
<keyword evidence="2" id="KW-0732">Signal</keyword>
<proteinExistence type="inferred from homology"/>
<dbReference type="SUPFAM" id="SSF53822">
    <property type="entry name" value="Periplasmic binding protein-like I"/>
    <property type="match status" value="1"/>
</dbReference>
<evidence type="ECO:0000256" key="3">
    <source>
        <dbReference type="ARBA" id="ARBA00022970"/>
    </source>
</evidence>
<dbReference type="Proteomes" id="UP001163166">
    <property type="component" value="Chromosome"/>
</dbReference>
<dbReference type="InterPro" id="IPR028082">
    <property type="entry name" value="Peripla_BP_I"/>
</dbReference>
<gene>
    <name evidence="5" type="ORF">KQX62_03450</name>
</gene>
<evidence type="ECO:0000313" key="6">
    <source>
        <dbReference type="Proteomes" id="UP001163166"/>
    </source>
</evidence>
<dbReference type="InterPro" id="IPR051010">
    <property type="entry name" value="BCAA_transport"/>
</dbReference>
<feature type="domain" description="Leucine-binding protein" evidence="4">
    <location>
        <begin position="34"/>
        <end position="371"/>
    </location>
</feature>
<keyword evidence="3" id="KW-0029">Amino-acid transport</keyword>
<evidence type="ECO:0000256" key="1">
    <source>
        <dbReference type="ARBA" id="ARBA00010062"/>
    </source>
</evidence>
<name>A0AAX3DZZ4_RHOPL</name>
<reference evidence="5" key="1">
    <citation type="journal article" date="2022" name="Biol. Control">
        <title>In silico genomic analysis of Rhodopseudomonas palustris strains revealed potential biocontrol agents and crop yield enhancers.</title>
        <authorList>
            <person name="Surachat K."/>
            <person name="Kantachote D."/>
            <person name="Deachamag P."/>
            <person name="Wonglapsuwan M."/>
        </authorList>
    </citation>
    <scope>NUCLEOTIDE SEQUENCE</scope>
    <source>
        <strain evidence="5">TLS06</strain>
    </source>
</reference>